<evidence type="ECO:0000313" key="2">
    <source>
        <dbReference type="EMBL" id="GLC59296.1"/>
    </source>
</evidence>
<feature type="region of interest" description="Disordered" evidence="1">
    <location>
        <begin position="133"/>
        <end position="158"/>
    </location>
</feature>
<comment type="caution">
    <text evidence="2">The sequence shown here is derived from an EMBL/GenBank/DDBJ whole genome shotgun (WGS) entry which is preliminary data.</text>
</comment>
<proteinExistence type="predicted"/>
<keyword evidence="3" id="KW-1185">Reference proteome</keyword>
<evidence type="ECO:0000313" key="3">
    <source>
        <dbReference type="Proteomes" id="UP001165080"/>
    </source>
</evidence>
<gene>
    <name evidence="2" type="primary">PLEST008116</name>
    <name evidence="2" type="ORF">PLESTB_001471500</name>
</gene>
<protein>
    <submittedName>
        <fullName evidence="2">Uncharacterized protein</fullName>
    </submittedName>
</protein>
<evidence type="ECO:0000256" key="1">
    <source>
        <dbReference type="SAM" id="MobiDB-lite"/>
    </source>
</evidence>
<sequence length="186" mass="19367">MVVLQGGSQQLDMRIKLLGQRRDLQDARAESVAEQIVRQCNRLGYDAATGRGRGGGAAAGLLLKGVSLDVARKKTKRVFEGGFRVAATGRTLRLKLSVVEVEEHDSGDTHTEITGSVPELDAALAQLLQQKVAPGGGGGGRGSKASGDDDGDGGWCGSGWAAEALQGLEELLRGLNSALESKTEAE</sequence>
<dbReference type="OrthoDB" id="548093at2759"/>
<dbReference type="Proteomes" id="UP001165080">
    <property type="component" value="Unassembled WGS sequence"/>
</dbReference>
<dbReference type="EMBL" id="BRXU01000027">
    <property type="protein sequence ID" value="GLC59296.1"/>
    <property type="molecule type" value="Genomic_DNA"/>
</dbReference>
<dbReference type="AlphaFoldDB" id="A0A9W6F879"/>
<reference evidence="2 3" key="1">
    <citation type="journal article" date="2023" name="Commun. Biol.">
        <title>Reorganization of the ancestral sex-determining regions during the evolution of trioecy in Pleodorina starrii.</title>
        <authorList>
            <person name="Takahashi K."/>
            <person name="Suzuki S."/>
            <person name="Kawai-Toyooka H."/>
            <person name="Yamamoto K."/>
            <person name="Hamaji T."/>
            <person name="Ootsuki R."/>
            <person name="Yamaguchi H."/>
            <person name="Kawachi M."/>
            <person name="Higashiyama T."/>
            <person name="Nozaki H."/>
        </authorList>
    </citation>
    <scope>NUCLEOTIDE SEQUENCE [LARGE SCALE GENOMIC DNA]</scope>
    <source>
        <strain evidence="2 3">NIES-4479</strain>
    </source>
</reference>
<organism evidence="2 3">
    <name type="scientific">Pleodorina starrii</name>
    <dbReference type="NCBI Taxonomy" id="330485"/>
    <lineage>
        <taxon>Eukaryota</taxon>
        <taxon>Viridiplantae</taxon>
        <taxon>Chlorophyta</taxon>
        <taxon>core chlorophytes</taxon>
        <taxon>Chlorophyceae</taxon>
        <taxon>CS clade</taxon>
        <taxon>Chlamydomonadales</taxon>
        <taxon>Volvocaceae</taxon>
        <taxon>Pleodorina</taxon>
    </lineage>
</organism>
<name>A0A9W6F879_9CHLO</name>
<accession>A0A9W6F879</accession>